<dbReference type="AlphaFoldDB" id="A0A101M835"/>
<name>A0A101M835_PENFR</name>
<evidence type="ECO:0000313" key="1">
    <source>
        <dbReference type="EMBL" id="KUM55768.1"/>
    </source>
</evidence>
<sequence>MMICFTTLLISTKDHKHRYNDKELWFIWYKRAALGERWNDILMSFNCQFPGRQRLYSKTYVNPNLGSTEAALRKLRSDH</sequence>
<organism evidence="1 2">
    <name type="scientific">Penicillium freii</name>
    <dbReference type="NCBI Taxonomy" id="48697"/>
    <lineage>
        <taxon>Eukaryota</taxon>
        <taxon>Fungi</taxon>
        <taxon>Dikarya</taxon>
        <taxon>Ascomycota</taxon>
        <taxon>Pezizomycotina</taxon>
        <taxon>Eurotiomycetes</taxon>
        <taxon>Eurotiomycetidae</taxon>
        <taxon>Eurotiales</taxon>
        <taxon>Aspergillaceae</taxon>
        <taxon>Penicillium</taxon>
    </lineage>
</organism>
<dbReference type="EMBL" id="LLXE01000648">
    <property type="protein sequence ID" value="KUM55768.1"/>
    <property type="molecule type" value="Genomic_DNA"/>
</dbReference>
<dbReference type="Proteomes" id="UP000055045">
    <property type="component" value="Unassembled WGS sequence"/>
</dbReference>
<accession>A0A101M835</accession>
<keyword evidence="2" id="KW-1185">Reference proteome</keyword>
<gene>
    <name evidence="1" type="ORF">ACN42_g11469</name>
</gene>
<proteinExistence type="predicted"/>
<evidence type="ECO:0000313" key="2">
    <source>
        <dbReference type="Proteomes" id="UP000055045"/>
    </source>
</evidence>
<reference evidence="1 2" key="1">
    <citation type="submission" date="2015-10" db="EMBL/GenBank/DDBJ databases">
        <title>Genome sequencing of Penicillium freii.</title>
        <authorList>
            <person name="Nguyen H.D."/>
            <person name="Visagie C.M."/>
            <person name="Seifert K.A."/>
        </authorList>
    </citation>
    <scope>NUCLEOTIDE SEQUENCE [LARGE SCALE GENOMIC DNA]</scope>
    <source>
        <strain evidence="1 2">DAOM 242723</strain>
    </source>
</reference>
<protein>
    <submittedName>
        <fullName evidence="1">Uncharacterized protein</fullName>
    </submittedName>
</protein>
<comment type="caution">
    <text evidence="1">The sequence shown here is derived from an EMBL/GenBank/DDBJ whole genome shotgun (WGS) entry which is preliminary data.</text>
</comment>